<feature type="active site" description="Charge relay system" evidence="8">
    <location>
        <position position="409"/>
    </location>
</feature>
<dbReference type="InterPro" id="IPR029058">
    <property type="entry name" value="AB_hydrolase_fold"/>
</dbReference>
<keyword evidence="2" id="KW-0732">Signal</keyword>
<name>A0A151IIS5_9HYME</name>
<dbReference type="Proteomes" id="UP000078542">
    <property type="component" value="Unassembled WGS sequence"/>
</dbReference>
<gene>
    <name evidence="10" type="ORF">ALC62_06637</name>
</gene>
<keyword evidence="5" id="KW-0443">Lipid metabolism</keyword>
<keyword evidence="4 7" id="KW-0442">Lipid degradation</keyword>
<evidence type="ECO:0000256" key="4">
    <source>
        <dbReference type="ARBA" id="ARBA00022963"/>
    </source>
</evidence>
<evidence type="ECO:0000313" key="11">
    <source>
        <dbReference type="Proteomes" id="UP000078542"/>
    </source>
</evidence>
<comment type="similarity">
    <text evidence="1 7">Belongs to the AB hydrolase superfamily. Lipase family.</text>
</comment>
<protein>
    <recommendedName>
        <fullName evidence="7">Lipase</fullName>
    </recommendedName>
</protein>
<dbReference type="STRING" id="456900.A0A151IIS5"/>
<dbReference type="GO" id="GO:0016042">
    <property type="term" value="P:lipid catabolic process"/>
    <property type="evidence" value="ECO:0007669"/>
    <property type="project" value="UniProtKB-KW"/>
</dbReference>
<proteinExistence type="inferred from homology"/>
<feature type="active site" description="Charge relay system" evidence="8">
    <location>
        <position position="380"/>
    </location>
</feature>
<evidence type="ECO:0000313" key="10">
    <source>
        <dbReference type="EMBL" id="KYN02544.1"/>
    </source>
</evidence>
<evidence type="ECO:0000259" key="9">
    <source>
        <dbReference type="Pfam" id="PF04083"/>
    </source>
</evidence>
<dbReference type="PANTHER" id="PTHR11005">
    <property type="entry name" value="LYSOSOMAL ACID LIPASE-RELATED"/>
    <property type="match status" value="1"/>
</dbReference>
<accession>A0A151IIS5</accession>
<evidence type="ECO:0000256" key="6">
    <source>
        <dbReference type="ARBA" id="ARBA00023180"/>
    </source>
</evidence>
<evidence type="ECO:0000256" key="8">
    <source>
        <dbReference type="PIRSR" id="PIRSR000862-1"/>
    </source>
</evidence>
<organism evidence="10 11">
    <name type="scientific">Cyphomyrmex costatus</name>
    <dbReference type="NCBI Taxonomy" id="456900"/>
    <lineage>
        <taxon>Eukaryota</taxon>
        <taxon>Metazoa</taxon>
        <taxon>Ecdysozoa</taxon>
        <taxon>Arthropoda</taxon>
        <taxon>Hexapoda</taxon>
        <taxon>Insecta</taxon>
        <taxon>Pterygota</taxon>
        <taxon>Neoptera</taxon>
        <taxon>Endopterygota</taxon>
        <taxon>Hymenoptera</taxon>
        <taxon>Apocrita</taxon>
        <taxon>Aculeata</taxon>
        <taxon>Formicoidea</taxon>
        <taxon>Formicidae</taxon>
        <taxon>Myrmicinae</taxon>
        <taxon>Cyphomyrmex</taxon>
    </lineage>
</organism>
<evidence type="ECO:0000256" key="3">
    <source>
        <dbReference type="ARBA" id="ARBA00022801"/>
    </source>
</evidence>
<evidence type="ECO:0000256" key="5">
    <source>
        <dbReference type="ARBA" id="ARBA00023098"/>
    </source>
</evidence>
<keyword evidence="6" id="KW-0325">Glycoprotein</keyword>
<dbReference type="AlphaFoldDB" id="A0A151IIS5"/>
<dbReference type="FunFam" id="3.40.50.1820:FF:000057">
    <property type="entry name" value="Lipase"/>
    <property type="match status" value="1"/>
</dbReference>
<evidence type="ECO:0000256" key="1">
    <source>
        <dbReference type="ARBA" id="ARBA00010701"/>
    </source>
</evidence>
<keyword evidence="11" id="KW-1185">Reference proteome</keyword>
<dbReference type="Pfam" id="PF04083">
    <property type="entry name" value="Abhydro_lipase"/>
    <property type="match status" value="1"/>
</dbReference>
<evidence type="ECO:0000256" key="7">
    <source>
        <dbReference type="PIRNR" id="PIRNR000862"/>
    </source>
</evidence>
<dbReference type="GO" id="GO:0016788">
    <property type="term" value="F:hydrolase activity, acting on ester bonds"/>
    <property type="evidence" value="ECO:0007669"/>
    <property type="project" value="InterPro"/>
</dbReference>
<dbReference type="SUPFAM" id="SSF53474">
    <property type="entry name" value="alpha/beta-Hydrolases"/>
    <property type="match status" value="1"/>
</dbReference>
<feature type="domain" description="Partial AB-hydrolase lipase" evidence="9">
    <location>
        <begin position="71"/>
        <end position="127"/>
    </location>
</feature>
<evidence type="ECO:0000256" key="2">
    <source>
        <dbReference type="ARBA" id="ARBA00022729"/>
    </source>
</evidence>
<reference evidence="10 11" key="1">
    <citation type="submission" date="2016-03" db="EMBL/GenBank/DDBJ databases">
        <title>Cyphomyrmex costatus WGS genome.</title>
        <authorList>
            <person name="Nygaard S."/>
            <person name="Hu H."/>
            <person name="Boomsma J."/>
            <person name="Zhang G."/>
        </authorList>
    </citation>
    <scope>NUCLEOTIDE SEQUENCE [LARGE SCALE GENOMIC DNA]</scope>
    <source>
        <strain evidence="10">MS0001</strain>
        <tissue evidence="10">Whole body</tissue>
    </source>
</reference>
<sequence length="437" mass="50496">MRINMKLVSFIFLLAVVLLKVKLHLWEDLSVFRKLILNYLFPKEPNIVRVRKLEVKTLLQNNITILDFVGLVESYGYLAEEHYITTEDGYNLVIHRILGNPRSKDRKRTKVVFLQAGLFCSSDIWVVIGDGKSLAFLLADEGYDVWLGNYRGNTYCRSHVKLSPQNKDFWQFSYHEIGTRDLPAMIDYVLNYTNQTTLYYIGLSMGTTELFVLLSIRPEYNAKIKLGICLAPIAIWKEMSLLLKYLLYWNNIILYLKEFLESNEVYEIGSLSSMTITIGRTLCADKAITQVVCTGIIYLIGGFNPAQLNTTILPEILSVFPAGSSVQSILHLYQNIITKKFQAYDYGYFDNYKQYGQIIPIMYNLTKVTAPLAIYYSTNDLLTPKANILEIRKHLPNVILLEENILFNHFDYLIAIDVKIVVYDHVMELLKKFNNEM</sequence>
<dbReference type="EMBL" id="KQ977464">
    <property type="protein sequence ID" value="KYN02544.1"/>
    <property type="molecule type" value="Genomic_DNA"/>
</dbReference>
<dbReference type="InterPro" id="IPR025483">
    <property type="entry name" value="Lipase_euk"/>
</dbReference>
<dbReference type="Gene3D" id="3.40.50.1820">
    <property type="entry name" value="alpha/beta hydrolase"/>
    <property type="match status" value="1"/>
</dbReference>
<feature type="active site" description="Nucleophile" evidence="8">
    <location>
        <position position="204"/>
    </location>
</feature>
<dbReference type="InterPro" id="IPR006693">
    <property type="entry name" value="AB_hydrolase_lipase"/>
</dbReference>
<dbReference type="PIRSF" id="PIRSF000862">
    <property type="entry name" value="Steryl_ester_lip"/>
    <property type="match status" value="1"/>
</dbReference>
<keyword evidence="3 7" id="KW-0378">Hydrolase</keyword>